<dbReference type="EMBL" id="RWJN01000045">
    <property type="protein sequence ID" value="TCD69286.1"/>
    <property type="molecule type" value="Genomic_DNA"/>
</dbReference>
<proteinExistence type="inferred from homology"/>
<dbReference type="InterPro" id="IPR021109">
    <property type="entry name" value="Peptidase_aspartic_dom_sf"/>
</dbReference>
<dbReference type="CDD" id="cd05471">
    <property type="entry name" value="pepsin_like"/>
    <property type="match status" value="1"/>
</dbReference>
<dbReference type="PANTHER" id="PTHR47966">
    <property type="entry name" value="BETA-SITE APP-CLEAVING ENZYME, ISOFORM A-RELATED"/>
    <property type="match status" value="1"/>
</dbReference>
<dbReference type="InterPro" id="IPR001969">
    <property type="entry name" value="Aspartic_peptidase_AS"/>
</dbReference>
<dbReference type="InterPro" id="IPR033121">
    <property type="entry name" value="PEPTIDASE_A1"/>
</dbReference>
<organism evidence="7 8">
    <name type="scientific">Steccherinum ochraceum</name>
    <dbReference type="NCBI Taxonomy" id="92696"/>
    <lineage>
        <taxon>Eukaryota</taxon>
        <taxon>Fungi</taxon>
        <taxon>Dikarya</taxon>
        <taxon>Basidiomycota</taxon>
        <taxon>Agaricomycotina</taxon>
        <taxon>Agaricomycetes</taxon>
        <taxon>Polyporales</taxon>
        <taxon>Steccherinaceae</taxon>
        <taxon>Steccherinum</taxon>
    </lineage>
</organism>
<feature type="active site" evidence="3">
    <location>
        <position position="273"/>
    </location>
</feature>
<keyword evidence="2 4" id="KW-0064">Aspartyl protease</keyword>
<protein>
    <recommendedName>
        <fullName evidence="6">Peptidase A1 domain-containing protein</fullName>
    </recommendedName>
</protein>
<dbReference type="STRING" id="92696.A0A4R0RNN5"/>
<gene>
    <name evidence="7" type="ORF">EIP91_008221</name>
</gene>
<evidence type="ECO:0000313" key="7">
    <source>
        <dbReference type="EMBL" id="TCD69286.1"/>
    </source>
</evidence>
<dbReference type="PANTHER" id="PTHR47966:SF51">
    <property type="entry name" value="BETA-SITE APP-CLEAVING ENZYME, ISOFORM A-RELATED"/>
    <property type="match status" value="1"/>
</dbReference>
<sequence length="405" mass="43294">MFTRNSLLATVSLAFVVAASPLVVVRDSPISVPLIKRINPRGTGKTLLERDRARIEALHRRTNIDVTNELFQYIVNITVGDPPTEYSLILDTGSSNTWVGATKPYTPTSTSSQTGNSVAFTYGSGDFSGTEFIDRVDLGNGLVIEMQGLGVANHSDDFEGVDGILGIGPVDLTIGSLSPDSTTPIPTVTDNLFAQGTIPENLVAVSFEPPSSEIDTNGVVTFGGVDPTKFTGGIHFTPKTQVHNSTLWWGIDQTLTYGNSTPIFAESTAGIVDTGTSLLLLNPDGFAIYQQATGAGFDETVGLISFTPEQFAALESLFFHINGVTFEFTANAQIFPRQLNTVIGGTPDGIYGIVANLGIPRPVVPVFNSAFVNGMAFLERFYSVYDTTNNQIGLATTSFTFSDFN</sequence>
<keyword evidence="4" id="KW-0378">Hydrolase</keyword>
<dbReference type="InterPro" id="IPR034164">
    <property type="entry name" value="Pepsin-like_dom"/>
</dbReference>
<evidence type="ECO:0000256" key="1">
    <source>
        <dbReference type="ARBA" id="ARBA00007447"/>
    </source>
</evidence>
<evidence type="ECO:0000256" key="5">
    <source>
        <dbReference type="SAM" id="SignalP"/>
    </source>
</evidence>
<dbReference type="PRINTS" id="PR00792">
    <property type="entry name" value="PEPSIN"/>
</dbReference>
<dbReference type="PROSITE" id="PS00141">
    <property type="entry name" value="ASP_PROTEASE"/>
    <property type="match status" value="2"/>
</dbReference>
<evidence type="ECO:0000313" key="8">
    <source>
        <dbReference type="Proteomes" id="UP000292702"/>
    </source>
</evidence>
<feature type="signal peptide" evidence="5">
    <location>
        <begin position="1"/>
        <end position="21"/>
    </location>
</feature>
<dbReference type="Proteomes" id="UP000292702">
    <property type="component" value="Unassembled WGS sequence"/>
</dbReference>
<dbReference type="GO" id="GO:0004190">
    <property type="term" value="F:aspartic-type endopeptidase activity"/>
    <property type="evidence" value="ECO:0007669"/>
    <property type="project" value="UniProtKB-KW"/>
</dbReference>
<feature type="chain" id="PRO_5020896464" description="Peptidase A1 domain-containing protein" evidence="5">
    <location>
        <begin position="22"/>
        <end position="405"/>
    </location>
</feature>
<dbReference type="GO" id="GO:0006508">
    <property type="term" value="P:proteolysis"/>
    <property type="evidence" value="ECO:0007669"/>
    <property type="project" value="UniProtKB-KW"/>
</dbReference>
<dbReference type="SUPFAM" id="SSF50630">
    <property type="entry name" value="Acid proteases"/>
    <property type="match status" value="1"/>
</dbReference>
<comment type="caution">
    <text evidence="7">The sequence shown here is derived from an EMBL/GenBank/DDBJ whole genome shotgun (WGS) entry which is preliminary data.</text>
</comment>
<evidence type="ECO:0000256" key="4">
    <source>
        <dbReference type="RuleBase" id="RU000454"/>
    </source>
</evidence>
<keyword evidence="4" id="KW-0645">Protease</keyword>
<evidence type="ECO:0000256" key="3">
    <source>
        <dbReference type="PIRSR" id="PIRSR601461-1"/>
    </source>
</evidence>
<feature type="active site" evidence="3">
    <location>
        <position position="91"/>
    </location>
</feature>
<name>A0A4R0RNN5_9APHY</name>
<comment type="similarity">
    <text evidence="1 4">Belongs to the peptidase A1 family.</text>
</comment>
<accession>A0A4R0RNN5</accession>
<dbReference type="Gene3D" id="2.40.70.10">
    <property type="entry name" value="Acid Proteases"/>
    <property type="match status" value="2"/>
</dbReference>
<keyword evidence="8" id="KW-1185">Reference proteome</keyword>
<dbReference type="OrthoDB" id="660550at2759"/>
<evidence type="ECO:0000259" key="6">
    <source>
        <dbReference type="PROSITE" id="PS51767"/>
    </source>
</evidence>
<dbReference type="InterPro" id="IPR001461">
    <property type="entry name" value="Aspartic_peptidase_A1"/>
</dbReference>
<reference evidence="7 8" key="1">
    <citation type="submission" date="2018-11" db="EMBL/GenBank/DDBJ databases">
        <title>Genome assembly of Steccherinum ochraceum LE-BIN_3174, the white-rot fungus of the Steccherinaceae family (The Residual Polyporoid clade, Polyporales, Basidiomycota).</title>
        <authorList>
            <person name="Fedorova T.V."/>
            <person name="Glazunova O.A."/>
            <person name="Landesman E.O."/>
            <person name="Moiseenko K.V."/>
            <person name="Psurtseva N.V."/>
            <person name="Savinova O.S."/>
            <person name="Shakhova N.V."/>
            <person name="Tyazhelova T.V."/>
            <person name="Vasina D.V."/>
        </authorList>
    </citation>
    <scope>NUCLEOTIDE SEQUENCE [LARGE SCALE GENOMIC DNA]</scope>
    <source>
        <strain evidence="7 8">LE-BIN_3174</strain>
    </source>
</reference>
<dbReference type="Pfam" id="PF00026">
    <property type="entry name" value="Asp"/>
    <property type="match status" value="1"/>
</dbReference>
<dbReference type="AlphaFoldDB" id="A0A4R0RNN5"/>
<dbReference type="PROSITE" id="PS51767">
    <property type="entry name" value="PEPTIDASE_A1"/>
    <property type="match status" value="1"/>
</dbReference>
<keyword evidence="5" id="KW-0732">Signal</keyword>
<feature type="domain" description="Peptidase A1" evidence="6">
    <location>
        <begin position="73"/>
        <end position="395"/>
    </location>
</feature>
<evidence type="ECO:0000256" key="2">
    <source>
        <dbReference type="ARBA" id="ARBA00022750"/>
    </source>
</evidence>